<evidence type="ECO:0000256" key="1">
    <source>
        <dbReference type="SAM" id="MobiDB-lite"/>
    </source>
</evidence>
<sequence length="348" mass="38132">MVTSQRPTPSHPVLRRTEVVALRFGGLLPSAALWEAGVPPHSLQRLCVEGVLHCIRRGVYVTEERWRRADAGERYRLLVRATALVAHSQPVFSHQSAAVLHGLPIIGGWPDTVHTITSGASGGSRNRFTTGHQGPAPEVVETTSGCQVTSLARTVVDVAASSSLLVGVTMLDHALRVETERAARERGRGPREGGLAAPRPTGVTKEELYCELDAVNPRTGRRRAEQAIAFASPLAANPGETLSRVRIFELGFEVPELQVRFPDILGGDAWVDFFWRGVRKIGEFDGFLKYGSGPVLGDRDPSAVVWAEKQREDALRARVNSFDRWGWDLAYSAARFFAFLTERGVPRA</sequence>
<dbReference type="EMBL" id="CP016282">
    <property type="protein sequence ID" value="ANP71326.1"/>
    <property type="molecule type" value="Genomic_DNA"/>
</dbReference>
<organism evidence="2 3">
    <name type="scientific">Cryobacterium arcticum</name>
    <dbReference type="NCBI Taxonomy" id="670052"/>
    <lineage>
        <taxon>Bacteria</taxon>
        <taxon>Bacillati</taxon>
        <taxon>Actinomycetota</taxon>
        <taxon>Actinomycetes</taxon>
        <taxon>Micrococcales</taxon>
        <taxon>Microbacteriaceae</taxon>
        <taxon>Cryobacterium</taxon>
    </lineage>
</organism>
<dbReference type="AlphaFoldDB" id="A0A1B1BFR6"/>
<dbReference type="OrthoDB" id="5517693at2"/>
<keyword evidence="3" id="KW-1185">Reference proteome</keyword>
<dbReference type="Proteomes" id="UP000092582">
    <property type="component" value="Chromosome 1"/>
</dbReference>
<feature type="region of interest" description="Disordered" evidence="1">
    <location>
        <begin position="181"/>
        <end position="200"/>
    </location>
</feature>
<evidence type="ECO:0000313" key="3">
    <source>
        <dbReference type="Proteomes" id="UP000092582"/>
    </source>
</evidence>
<name>A0A1B1BFR6_9MICO</name>
<evidence type="ECO:0008006" key="4">
    <source>
        <dbReference type="Google" id="ProtNLM"/>
    </source>
</evidence>
<proteinExistence type="predicted"/>
<protein>
    <recommendedName>
        <fullName evidence="4">Transcriptional regulator, AbiEi antitoxin, Type IV TA system</fullName>
    </recommendedName>
</protein>
<feature type="compositionally biased region" description="Basic and acidic residues" evidence="1">
    <location>
        <begin position="181"/>
        <end position="191"/>
    </location>
</feature>
<reference evidence="2 3" key="1">
    <citation type="submission" date="2016-06" db="EMBL/GenBank/DDBJ databases">
        <title>Genome sequencing of Cryobacterium arcticum PAMC 27867.</title>
        <authorList>
            <person name="Lee J."/>
            <person name="Kim O.-S."/>
        </authorList>
    </citation>
    <scope>NUCLEOTIDE SEQUENCE [LARGE SCALE GENOMIC DNA]</scope>
    <source>
        <strain evidence="2 3">PAMC 27867</strain>
    </source>
</reference>
<dbReference type="RefSeq" id="WP_157109079.1">
    <property type="nucleotide sequence ID" value="NZ_CP016282.1"/>
</dbReference>
<dbReference type="PATRIC" id="fig|670052.7.peg.372"/>
<accession>A0A1B1BFR6</accession>
<evidence type="ECO:0000313" key="2">
    <source>
        <dbReference type="EMBL" id="ANP71326.1"/>
    </source>
</evidence>
<gene>
    <name evidence="2" type="ORF">PA27867_0352</name>
</gene>
<dbReference type="KEGG" id="cart:PA27867_0352"/>
<dbReference type="STRING" id="670052.PA27867_0352"/>